<evidence type="ECO:0000256" key="1">
    <source>
        <dbReference type="SAM" id="MobiDB-lite"/>
    </source>
</evidence>
<feature type="compositionally biased region" description="Gly residues" evidence="1">
    <location>
        <begin position="456"/>
        <end position="475"/>
    </location>
</feature>
<keyword evidence="2" id="KW-1133">Transmembrane helix</keyword>
<feature type="signal peptide" evidence="3">
    <location>
        <begin position="1"/>
        <end position="29"/>
    </location>
</feature>
<name>A0A1C6VE97_9ACTN</name>
<keyword evidence="3" id="KW-0732">Signal</keyword>
<dbReference type="Proteomes" id="UP000198605">
    <property type="component" value="Unassembled WGS sequence"/>
</dbReference>
<dbReference type="AlphaFoldDB" id="A0A1C6VE97"/>
<proteinExistence type="predicted"/>
<accession>A0A1C6VE97</accession>
<keyword evidence="2" id="KW-0472">Membrane</keyword>
<reference evidence="5" key="1">
    <citation type="submission" date="2016-06" db="EMBL/GenBank/DDBJ databases">
        <authorList>
            <person name="Varghese N."/>
            <person name="Submissions Spin"/>
        </authorList>
    </citation>
    <scope>NUCLEOTIDE SEQUENCE [LARGE SCALE GENOMIC DNA]</scope>
    <source>
        <strain evidence="5">DSM 44151</strain>
    </source>
</reference>
<evidence type="ECO:0000313" key="4">
    <source>
        <dbReference type="EMBL" id="SCL64666.1"/>
    </source>
</evidence>
<dbReference type="RefSeq" id="WP_091315873.1">
    <property type="nucleotide sequence ID" value="NZ_FMIB01000002.1"/>
</dbReference>
<keyword evidence="2" id="KW-0812">Transmembrane</keyword>
<protein>
    <submittedName>
        <fullName evidence="4">LPXTG-motif cell wall anchor domain-containing protein</fullName>
    </submittedName>
</protein>
<dbReference type="PROSITE" id="PS51318">
    <property type="entry name" value="TAT"/>
    <property type="match status" value="1"/>
</dbReference>
<organism evidence="4 5">
    <name type="scientific">Micromonospora chersina</name>
    <dbReference type="NCBI Taxonomy" id="47854"/>
    <lineage>
        <taxon>Bacteria</taxon>
        <taxon>Bacillati</taxon>
        <taxon>Actinomycetota</taxon>
        <taxon>Actinomycetes</taxon>
        <taxon>Micromonosporales</taxon>
        <taxon>Micromonosporaceae</taxon>
        <taxon>Micromonospora</taxon>
    </lineage>
</organism>
<gene>
    <name evidence="4" type="ORF">GA0070603_3825</name>
</gene>
<sequence length="514" mass="53427">MLSHSTRRWLAGLGVAGAFVAASATPAAAADSFQLISYDTLVAPGHSVLNYLYAYDPESEKELQKLTLDLDLSKVDDFATLELASGGWDCATTDANLHCEAVAGEWGVPSFDYYLTAKSDATPGQKAEIAVKANGDGKVATGSVSVTVAEGVDLQSEPEDSVDGAPGAEVGLPGTVRNGGENTAHGAVLRLQSDWLTPYVGNFSNCEYDDGLPAICRFDTDLEPGKSYKLSAPLPVKVDKTARTGSSVVNYMDWWTKDDWALIEKDPTWPMPPGKPGTGDELRLIEVGAARQSVPQTDVDRWNSFTDMSVVVTGDNGADLAAVGSTATGKAGDQVKVSAGAHNLGPALVETWREEGPLTVVEVPQGTTAVKVSEDCAPWVQDEPWNPWDHAGEPGAAKYGCIGYGDLAKGDTTTWEFTLRIDKLTGETSGKVATKLAGDPNESNNYAAITVKPGTAGNGGEGGNGGNGGGEGDGGTLPITGSNTALIAGVGALLLAAGAAGYVVSRRRKTRFVA</sequence>
<dbReference type="NCBIfam" id="TIGR01167">
    <property type="entry name" value="LPXTG_anchor"/>
    <property type="match status" value="1"/>
</dbReference>
<dbReference type="OrthoDB" id="3967140at2"/>
<dbReference type="InterPro" id="IPR006311">
    <property type="entry name" value="TAT_signal"/>
</dbReference>
<feature type="region of interest" description="Disordered" evidence="1">
    <location>
        <begin position="453"/>
        <end position="476"/>
    </location>
</feature>
<feature type="transmembrane region" description="Helical" evidence="2">
    <location>
        <begin position="485"/>
        <end position="504"/>
    </location>
</feature>
<evidence type="ECO:0000313" key="5">
    <source>
        <dbReference type="Proteomes" id="UP000198605"/>
    </source>
</evidence>
<dbReference type="GeneID" id="43280458"/>
<keyword evidence="5" id="KW-1185">Reference proteome</keyword>
<dbReference type="STRING" id="47854.GA0070603_3825"/>
<feature type="region of interest" description="Disordered" evidence="1">
    <location>
        <begin position="156"/>
        <end position="179"/>
    </location>
</feature>
<evidence type="ECO:0000256" key="2">
    <source>
        <dbReference type="SAM" id="Phobius"/>
    </source>
</evidence>
<evidence type="ECO:0000256" key="3">
    <source>
        <dbReference type="SAM" id="SignalP"/>
    </source>
</evidence>
<dbReference type="EMBL" id="FMIB01000002">
    <property type="protein sequence ID" value="SCL64666.1"/>
    <property type="molecule type" value="Genomic_DNA"/>
</dbReference>
<feature type="chain" id="PRO_5008748603" evidence="3">
    <location>
        <begin position="30"/>
        <end position="514"/>
    </location>
</feature>